<dbReference type="RefSeq" id="WP_172691722.1">
    <property type="nucleotide sequence ID" value="NZ_LT575491.1"/>
</dbReference>
<dbReference type="EMBL" id="LT575491">
    <property type="protein sequence ID" value="SAY46488.1"/>
    <property type="molecule type" value="Genomic_DNA"/>
</dbReference>
<reference evidence="1" key="1">
    <citation type="submission" date="2016-05" db="EMBL/GenBank/DDBJ databases">
        <authorList>
            <person name="Lavstsen T."/>
            <person name="Jespersen J.S."/>
        </authorList>
    </citation>
    <scope>NUCLEOTIDE SEQUENCE</scope>
    <source>
        <strain evidence="1">PWN146_assembly</strain>
    </source>
</reference>
<gene>
    <name evidence="1" type="ORF">PWN146_05257</name>
</gene>
<protein>
    <submittedName>
        <fullName evidence="1">Glycosyltransferase family 9 (Heptosyltransferase)</fullName>
    </submittedName>
</protein>
<dbReference type="GO" id="GO:0005829">
    <property type="term" value="C:cytosol"/>
    <property type="evidence" value="ECO:0007669"/>
    <property type="project" value="TreeGrafter"/>
</dbReference>
<organism evidence="1">
    <name type="scientific">Serratia marcescens</name>
    <dbReference type="NCBI Taxonomy" id="615"/>
    <lineage>
        <taxon>Bacteria</taxon>
        <taxon>Pseudomonadati</taxon>
        <taxon>Pseudomonadota</taxon>
        <taxon>Gammaproteobacteria</taxon>
        <taxon>Enterobacterales</taxon>
        <taxon>Yersiniaceae</taxon>
        <taxon>Serratia</taxon>
    </lineage>
</organism>
<dbReference type="AlphaFoldDB" id="A0A1C3HN84"/>
<dbReference type="GO" id="GO:0008713">
    <property type="term" value="F:ADP-heptose-lipopolysaccharide heptosyltransferase activity"/>
    <property type="evidence" value="ECO:0007669"/>
    <property type="project" value="TreeGrafter"/>
</dbReference>
<sequence>MNIDISQNNGSLLLNSTDIVSAFDLIYSPIERELTKLNSSLVLNSALRNFTIDYRLTRDLTIINGMGVTLGDSIIGISALEAIKKINDQIRIRVIRPKNCAKYVNDIYYEAKEIISKIEYMPFSLQDISPNDTNVDIGNQVYWKDFNELEMHDFFMKTIGLDYKSIDEDWKRNTWLKRAIPQNKKSKYILFCPYASTKLRSIPEKHHDKIVTMLYEKFRLPVYGFGISNHSKYFNVTSMCKSTRQYIEMIANSSYLYTCDSSALHVAAGYNIPTFCIFTSIQPELRSKYYNNCTSVYIGSEKVNGMHESNNPSLIQYIEKKFESYYENA</sequence>
<keyword evidence="1" id="KW-0808">Transferase</keyword>
<dbReference type="SUPFAM" id="SSF53756">
    <property type="entry name" value="UDP-Glycosyltransferase/glycogen phosphorylase"/>
    <property type="match status" value="1"/>
</dbReference>
<evidence type="ECO:0000313" key="1">
    <source>
        <dbReference type="EMBL" id="SAY46488.1"/>
    </source>
</evidence>
<proteinExistence type="predicted"/>
<dbReference type="InterPro" id="IPR051199">
    <property type="entry name" value="LPS_LOS_Heptosyltrfase"/>
</dbReference>
<dbReference type="Gene3D" id="3.40.50.2000">
    <property type="entry name" value="Glycogen Phosphorylase B"/>
    <property type="match status" value="1"/>
</dbReference>
<accession>A0A1C3HN84</accession>
<name>A0A1C3HN84_SERMA</name>
<dbReference type="PANTHER" id="PTHR30160">
    <property type="entry name" value="TETRAACYLDISACCHARIDE 4'-KINASE-RELATED"/>
    <property type="match status" value="1"/>
</dbReference>
<dbReference type="GO" id="GO:0009244">
    <property type="term" value="P:lipopolysaccharide core region biosynthetic process"/>
    <property type="evidence" value="ECO:0007669"/>
    <property type="project" value="TreeGrafter"/>
</dbReference>